<dbReference type="Gene3D" id="2.70.98.10">
    <property type="match status" value="1"/>
</dbReference>
<proteinExistence type="inferred from homology"/>
<evidence type="ECO:0000256" key="1">
    <source>
        <dbReference type="ARBA" id="ARBA00006699"/>
    </source>
</evidence>
<feature type="domain" description="Lyase N-terminal" evidence="4">
    <location>
        <begin position="199"/>
        <end position="355"/>
    </location>
</feature>
<dbReference type="Pfam" id="PF02278">
    <property type="entry name" value="Lyase_8"/>
    <property type="match status" value="1"/>
</dbReference>
<dbReference type="GO" id="GO:0042597">
    <property type="term" value="C:periplasmic space"/>
    <property type="evidence" value="ECO:0007669"/>
    <property type="project" value="TreeGrafter"/>
</dbReference>
<comment type="similarity">
    <text evidence="1">Belongs to the polysaccharide lyase 8 family.</text>
</comment>
<dbReference type="SUPFAM" id="SSF48230">
    <property type="entry name" value="Chondroitin AC/alginate lyase"/>
    <property type="match status" value="1"/>
</dbReference>
<evidence type="ECO:0000259" key="6">
    <source>
        <dbReference type="Pfam" id="PF22637"/>
    </source>
</evidence>
<dbReference type="Gene3D" id="2.60.120.430">
    <property type="entry name" value="Galactose-binding lectin"/>
    <property type="match status" value="1"/>
</dbReference>
<sequence>MKKLKVIFFVIFTALFYPLISSQIDIAYAANKETSNLLKNGGFEETIESKEWLNSQGPADWSQWKASGVPELVVDNQISHSGKQSIKIQASSDSRASVEQDVMVIPGKEYKLSAWVKTDKVTSNHGARLRLTFLGDKKVYEYSNEVTGTSGWKHIEKIVKVPEGYNTVRIQNFLEKGTGTVWFDDITLEEWDSSDKDKESSFSFESGVPDAFSTDSGSTIKTTEARYKDGKNSLEWTFKADSQLTINNPIDLKNMNKDTFGIWIYNETPINDELIFDFGSNGKTDASFTFNLNFTGWRTAWVPFHDMEGNPNFNMNTVSITAPKSVTEGKLYMDQMVLSNPVDPRYPTRDVQVPFVNKEADQSPNAHWLSLYKFDSLLPKSYEANTTEEDRSSLQTIEDRYKEFELREAEEVTNQYMKNIQEQFASYKITRGNNAITGRPVNLKNIQDIYPKEAYDEIEKLVNGIDVRDYTDFMKEVAVAYQTTDNETYKSELKSIFLDLLEHMHDQGWAWGSSLGSMHHLGYNMRGYYPAVVLMKDELKEAGLLNRTQKMMSWYTGIGRIYEDLNKNYANIDILNTTLKGMVATILVEEDKEKQIALLERLRDWLNQGLLPAPGLMPAFKPDGSAFHHMGFYPAYARDAFEGMTPVVYMLSNTTFHISEEAHGMLKKAVLASRLYSNKYEWLIGVAGRHPTNRLHLESFAFKYMALAGTPDGKEDIDPELAAAYLRLVEPENVDETTMRLKSMGYKAEAAPNGNWTMNYGVLALHRRDNWLVGVKGHHRYHWSNEIYSNANLFGRYTTYGQIQILGKGNPVNYLDSGYTQEGWDWNRWPGTTTKHLPIDKLRAKSTTEMLLTYESYAGGLNIEGENGMFAMKLHEHPKYDESFRARKSVFMFDNRIIALGSNIENTDQQHETETTLFQNHMVDKKDPVRVNGKKVTDFPYENTLNGNKSVWMLDNKDNGYYIPAGQEIGIHKETQHSRDQKDDRDTQGDFATAWLKHGKAPDKGSYEYAILVDSNPGQINAFTRRMDKSKHAPYTVLQKDYDAHIVKDSKSKTTGYAIMEPNDSLDKGHIISVDTPSMIMIKEKGNDLILSEVDPDWHLYEGKDEDQYDDNGNFIGGEGPYSRPWKENESKVHQLRLTLKGEWRLKEKGDNYRIISNDEGKTVLEFDNKDAMPIEIQLAPVKKTYNAAD</sequence>
<name>A0AAC9NM23_VIRHA</name>
<dbReference type="AlphaFoldDB" id="A0AAC9NM23"/>
<dbReference type="InterPro" id="IPR039174">
    <property type="entry name" value="Chondroitin_ABC_lyase"/>
</dbReference>
<dbReference type="SUPFAM" id="SSF49863">
    <property type="entry name" value="Hyaluronate lyase-like, C-terminal domain"/>
    <property type="match status" value="1"/>
</dbReference>
<dbReference type="InterPro" id="IPR011071">
    <property type="entry name" value="Lyase_8-like_C"/>
</dbReference>
<evidence type="ECO:0000256" key="2">
    <source>
        <dbReference type="ARBA" id="ARBA00023239"/>
    </source>
</evidence>
<evidence type="ECO:0000259" key="3">
    <source>
        <dbReference type="Pfam" id="PF02278"/>
    </source>
</evidence>
<dbReference type="RefSeq" id="WP_071649592.1">
    <property type="nucleotide sequence ID" value="NZ_CP017962.1"/>
</dbReference>
<dbReference type="GO" id="GO:0016837">
    <property type="term" value="F:carbon-oxygen lyase activity, acting on polysaccharides"/>
    <property type="evidence" value="ECO:0007669"/>
    <property type="project" value="TreeGrafter"/>
</dbReference>
<evidence type="ECO:0000313" key="7">
    <source>
        <dbReference type="EMBL" id="APC49583.1"/>
    </source>
</evidence>
<dbReference type="Proteomes" id="UP000182945">
    <property type="component" value="Chromosome"/>
</dbReference>
<reference evidence="7 8" key="1">
    <citation type="submission" date="2016-11" db="EMBL/GenBank/DDBJ databases">
        <title>Complete genome sequencing of Virgibacillus halodenitrificans PDB-F2.</title>
        <authorList>
            <person name="Sun Z."/>
            <person name="Zhou Y."/>
            <person name="Li H."/>
        </authorList>
    </citation>
    <scope>NUCLEOTIDE SEQUENCE [LARGE SCALE GENOMIC DNA]</scope>
    <source>
        <strain evidence="7 8">PDB-F2</strain>
    </source>
</reference>
<dbReference type="KEGG" id="vhl:BME96_15890"/>
<dbReference type="InterPro" id="IPR015176">
    <property type="entry name" value="Lyase_N"/>
</dbReference>
<dbReference type="SUPFAM" id="SSF49785">
    <property type="entry name" value="Galactose-binding domain-like"/>
    <property type="match status" value="2"/>
</dbReference>
<dbReference type="InterPro" id="IPR011013">
    <property type="entry name" value="Gal_mutarotase_sf_dom"/>
</dbReference>
<dbReference type="GO" id="GO:0030246">
    <property type="term" value="F:carbohydrate binding"/>
    <property type="evidence" value="ECO:0007669"/>
    <property type="project" value="InterPro"/>
</dbReference>
<organism evidence="7 8">
    <name type="scientific">Virgibacillus halodenitrificans</name>
    <name type="common">Bacillus halodenitrificans</name>
    <dbReference type="NCBI Taxonomy" id="1482"/>
    <lineage>
        <taxon>Bacteria</taxon>
        <taxon>Bacillati</taxon>
        <taxon>Bacillota</taxon>
        <taxon>Bacilli</taxon>
        <taxon>Bacillales</taxon>
        <taxon>Bacillaceae</taxon>
        <taxon>Virgibacillus</taxon>
    </lineage>
</organism>
<dbReference type="Pfam" id="PF09092">
    <property type="entry name" value="Lyase_N"/>
    <property type="match status" value="1"/>
</dbReference>
<dbReference type="PANTHER" id="PTHR37322">
    <property type="match status" value="1"/>
</dbReference>
<accession>A0AAC9NM23</accession>
<dbReference type="GO" id="GO:0006027">
    <property type="term" value="P:glycosaminoglycan catabolic process"/>
    <property type="evidence" value="ECO:0007669"/>
    <property type="project" value="InterPro"/>
</dbReference>
<dbReference type="Gene3D" id="2.60.120.260">
    <property type="entry name" value="Galactose-binding domain-like"/>
    <property type="match status" value="1"/>
</dbReference>
<dbReference type="InterPro" id="IPR054563">
    <property type="entry name" value="HylB-like_N"/>
</dbReference>
<dbReference type="EMBL" id="CP017962">
    <property type="protein sequence ID" value="APC49583.1"/>
    <property type="molecule type" value="Genomic_DNA"/>
</dbReference>
<dbReference type="InterPro" id="IPR008979">
    <property type="entry name" value="Galactose-bd-like_sf"/>
</dbReference>
<protein>
    <submittedName>
        <fullName evidence="7">Uncharacterized protein</fullName>
    </submittedName>
</protein>
<dbReference type="Gene3D" id="1.50.10.100">
    <property type="entry name" value="Chondroitin AC/alginate lyase"/>
    <property type="match status" value="1"/>
</dbReference>
<dbReference type="Pfam" id="PF09093">
    <property type="entry name" value="Lyase_catalyt"/>
    <property type="match status" value="1"/>
</dbReference>
<dbReference type="InterPro" id="IPR003159">
    <property type="entry name" value="Lyase_8_central_dom"/>
</dbReference>
<dbReference type="InterPro" id="IPR008929">
    <property type="entry name" value="Chondroitin_lyas"/>
</dbReference>
<dbReference type="PANTHER" id="PTHR37322:SF3">
    <property type="entry name" value="CHONDROITIN SULFATE ABC EXOLYASE"/>
    <property type="match status" value="1"/>
</dbReference>
<keyword evidence="2" id="KW-0456">Lyase</keyword>
<feature type="domain" description="Polysaccharide lyase family 8 central" evidence="3">
    <location>
        <begin position="764"/>
        <end position="1012"/>
    </location>
</feature>
<dbReference type="GO" id="GO:0005576">
    <property type="term" value="C:extracellular region"/>
    <property type="evidence" value="ECO:0007669"/>
    <property type="project" value="InterPro"/>
</dbReference>
<gene>
    <name evidence="7" type="ORF">BME96_15890</name>
</gene>
<dbReference type="Pfam" id="PF22637">
    <property type="entry name" value="CBM_4_9_1"/>
    <property type="match status" value="1"/>
</dbReference>
<evidence type="ECO:0000313" key="8">
    <source>
        <dbReference type="Proteomes" id="UP000182945"/>
    </source>
</evidence>
<dbReference type="Gene3D" id="2.60.220.10">
    <property type="entry name" value="Polysaccharide lyase family 8-like, C-terminal"/>
    <property type="match status" value="1"/>
</dbReference>
<dbReference type="GeneID" id="71515893"/>
<dbReference type="InterPro" id="IPR015177">
    <property type="entry name" value="Lyase_catalyt"/>
</dbReference>
<evidence type="ECO:0000259" key="4">
    <source>
        <dbReference type="Pfam" id="PF09092"/>
    </source>
</evidence>
<dbReference type="SUPFAM" id="SSF74650">
    <property type="entry name" value="Galactose mutarotase-like"/>
    <property type="match status" value="1"/>
</dbReference>
<dbReference type="GO" id="GO:0005975">
    <property type="term" value="P:carbohydrate metabolic process"/>
    <property type="evidence" value="ECO:0007669"/>
    <property type="project" value="InterPro"/>
</dbReference>
<evidence type="ECO:0000259" key="5">
    <source>
        <dbReference type="Pfam" id="PF09093"/>
    </source>
</evidence>
<dbReference type="InterPro" id="IPR014718">
    <property type="entry name" value="GH-type_carb-bd"/>
</dbReference>
<feature type="domain" description="Lyase catalytic" evidence="5">
    <location>
        <begin position="386"/>
        <end position="732"/>
    </location>
</feature>
<feature type="domain" description="Hyaluronate lyase-like N-terminal" evidence="6">
    <location>
        <begin position="39"/>
        <end position="187"/>
    </location>
</feature>